<dbReference type="PANTHER" id="PTHR43019">
    <property type="entry name" value="SERINE ENDOPROTEASE DEGS"/>
    <property type="match status" value="1"/>
</dbReference>
<keyword evidence="2" id="KW-0812">Transmembrane</keyword>
<organism evidence="3 4">
    <name type="scientific">Salibacterium qingdaonense</name>
    <dbReference type="NCBI Taxonomy" id="266892"/>
    <lineage>
        <taxon>Bacteria</taxon>
        <taxon>Bacillati</taxon>
        <taxon>Bacillota</taxon>
        <taxon>Bacilli</taxon>
        <taxon>Bacillales</taxon>
        <taxon>Bacillaceae</taxon>
    </lineage>
</organism>
<protein>
    <submittedName>
        <fullName evidence="3">Trypsin-like peptidase domain-containing protein</fullName>
    </submittedName>
</protein>
<dbReference type="Gene3D" id="2.40.10.10">
    <property type="entry name" value="Trypsin-like serine proteases"/>
    <property type="match status" value="2"/>
</dbReference>
<dbReference type="InterPro" id="IPR009003">
    <property type="entry name" value="Peptidase_S1_PA"/>
</dbReference>
<dbReference type="PRINTS" id="PR00834">
    <property type="entry name" value="PROTEASES2C"/>
</dbReference>
<name>A0A1I4K2Q7_9BACI</name>
<evidence type="ECO:0000313" key="4">
    <source>
        <dbReference type="Proteomes" id="UP000199668"/>
    </source>
</evidence>
<dbReference type="STRING" id="266892.SAMN04488054_10476"/>
<accession>A0A1I4K2Q7</accession>
<sequence>MKRRHKDTLEEMHDEAYENLSYEEFQEALEEEPKQRTKEKRKRRKKRKGIKWTAFVIAAMLIFQTSAMLFDTFRLDVFSFLQTSYRLSQDEQIQDWKESVVTVQGDGKYIRTQGTGFFISEDGLALTNHHVIENQDAIAVSARGGEIHEGELLAADAKKDLALLDIEGNGFSPLPLQEKNDTPGDHIYVIGNPLSFTKIANEGKVLSREETGSDDMGLSAPIYQGNSGSPVITEEGRVSGVVYARRTGSGTGQETIGLAVSAEKVHAFLEQHEEHLE</sequence>
<dbReference type="RefSeq" id="WP_177195440.1">
    <property type="nucleotide sequence ID" value="NZ_FOTY01000004.1"/>
</dbReference>
<dbReference type="InterPro" id="IPR001940">
    <property type="entry name" value="Peptidase_S1C"/>
</dbReference>
<reference evidence="3 4" key="1">
    <citation type="submission" date="2016-10" db="EMBL/GenBank/DDBJ databases">
        <authorList>
            <person name="de Groot N.N."/>
        </authorList>
    </citation>
    <scope>NUCLEOTIDE SEQUENCE [LARGE SCALE GENOMIC DNA]</scope>
    <source>
        <strain evidence="3 4">CGMCC 1.6134</strain>
    </source>
</reference>
<keyword evidence="1" id="KW-0645">Protease</keyword>
<evidence type="ECO:0000256" key="2">
    <source>
        <dbReference type="SAM" id="Phobius"/>
    </source>
</evidence>
<dbReference type="GO" id="GO:0004252">
    <property type="term" value="F:serine-type endopeptidase activity"/>
    <property type="evidence" value="ECO:0007669"/>
    <property type="project" value="InterPro"/>
</dbReference>
<evidence type="ECO:0000256" key="1">
    <source>
        <dbReference type="ARBA" id="ARBA00022825"/>
    </source>
</evidence>
<gene>
    <name evidence="3" type="ORF">SAMN04488054_10476</name>
</gene>
<feature type="transmembrane region" description="Helical" evidence="2">
    <location>
        <begin position="50"/>
        <end position="70"/>
    </location>
</feature>
<keyword evidence="4" id="KW-1185">Reference proteome</keyword>
<keyword evidence="2" id="KW-0472">Membrane</keyword>
<keyword evidence="1" id="KW-0720">Serine protease</keyword>
<dbReference type="Pfam" id="PF13365">
    <property type="entry name" value="Trypsin_2"/>
    <property type="match status" value="1"/>
</dbReference>
<dbReference type="EMBL" id="FOTY01000004">
    <property type="protein sequence ID" value="SFL72989.1"/>
    <property type="molecule type" value="Genomic_DNA"/>
</dbReference>
<dbReference type="GO" id="GO:0006508">
    <property type="term" value="P:proteolysis"/>
    <property type="evidence" value="ECO:0007669"/>
    <property type="project" value="InterPro"/>
</dbReference>
<keyword evidence="2" id="KW-1133">Transmembrane helix</keyword>
<dbReference type="InterPro" id="IPR043504">
    <property type="entry name" value="Peptidase_S1_PA_chymotrypsin"/>
</dbReference>
<proteinExistence type="predicted"/>
<dbReference type="Proteomes" id="UP000199668">
    <property type="component" value="Unassembled WGS sequence"/>
</dbReference>
<evidence type="ECO:0000313" key="3">
    <source>
        <dbReference type="EMBL" id="SFL72989.1"/>
    </source>
</evidence>
<dbReference type="AlphaFoldDB" id="A0A1I4K2Q7"/>
<keyword evidence="1" id="KW-0378">Hydrolase</keyword>
<dbReference type="PANTHER" id="PTHR43019:SF23">
    <property type="entry name" value="PROTEASE DO-LIKE 5, CHLOROPLASTIC"/>
    <property type="match status" value="1"/>
</dbReference>
<dbReference type="SUPFAM" id="SSF50494">
    <property type="entry name" value="Trypsin-like serine proteases"/>
    <property type="match status" value="1"/>
</dbReference>